<proteinExistence type="predicted"/>
<reference evidence="1 2" key="1">
    <citation type="submission" date="2016-03" db="EMBL/GenBank/DDBJ databases">
        <title>Comparative genomics of the ectomycorrhizal sister species Rhizopogon vinicolor and Rhizopogon vesiculosus (Basidiomycota: Boletales) reveals a divergence of the mating type B locus.</title>
        <authorList>
            <person name="Mujic A.B."/>
            <person name="Kuo A."/>
            <person name="Tritt A."/>
            <person name="Lipzen A."/>
            <person name="Chen C."/>
            <person name="Johnson J."/>
            <person name="Sharma A."/>
            <person name="Barry K."/>
            <person name="Grigoriev I.V."/>
            <person name="Spatafora J.W."/>
        </authorList>
    </citation>
    <scope>NUCLEOTIDE SEQUENCE [LARGE SCALE GENOMIC DNA]</scope>
    <source>
        <strain evidence="1 2">AM-OR11-056</strain>
    </source>
</reference>
<dbReference type="EMBL" id="LVVM01004372">
    <property type="protein sequence ID" value="OJA13085.1"/>
    <property type="molecule type" value="Genomic_DNA"/>
</dbReference>
<sequence>MIWIDLIYGSQGKQLHML</sequence>
<evidence type="ECO:0000313" key="1">
    <source>
        <dbReference type="EMBL" id="OJA13085.1"/>
    </source>
</evidence>
<comment type="caution">
    <text evidence="1">The sequence shown here is derived from an EMBL/GenBank/DDBJ whole genome shotgun (WGS) entry which is preliminary data.</text>
</comment>
<name>A0A1J8PW39_9AGAM</name>
<dbReference type="Proteomes" id="UP000183567">
    <property type="component" value="Unassembled WGS sequence"/>
</dbReference>
<accession>A0A1J8PW39</accession>
<organism evidence="1 2">
    <name type="scientific">Rhizopogon vesiculosus</name>
    <dbReference type="NCBI Taxonomy" id="180088"/>
    <lineage>
        <taxon>Eukaryota</taxon>
        <taxon>Fungi</taxon>
        <taxon>Dikarya</taxon>
        <taxon>Basidiomycota</taxon>
        <taxon>Agaricomycotina</taxon>
        <taxon>Agaricomycetes</taxon>
        <taxon>Agaricomycetidae</taxon>
        <taxon>Boletales</taxon>
        <taxon>Suillineae</taxon>
        <taxon>Rhizopogonaceae</taxon>
        <taxon>Rhizopogon</taxon>
    </lineage>
</organism>
<dbReference type="AlphaFoldDB" id="A0A1J8PW39"/>
<gene>
    <name evidence="1" type="ORF">AZE42_11929</name>
</gene>
<evidence type="ECO:0000313" key="2">
    <source>
        <dbReference type="Proteomes" id="UP000183567"/>
    </source>
</evidence>
<keyword evidence="2" id="KW-1185">Reference proteome</keyword>
<protein>
    <submittedName>
        <fullName evidence="1">Uncharacterized protein</fullName>
    </submittedName>
</protein>